<name>G2YF87_BOTF4</name>
<accession>G2YF87</accession>
<evidence type="ECO:0000313" key="2">
    <source>
        <dbReference type="Proteomes" id="UP000008177"/>
    </source>
</evidence>
<protein>
    <submittedName>
        <fullName evidence="1">Uncharacterized protein</fullName>
    </submittedName>
</protein>
<dbReference type="Proteomes" id="UP000008177">
    <property type="component" value="Unplaced contigs"/>
</dbReference>
<organism evidence="1 2">
    <name type="scientific">Botryotinia fuckeliana (strain T4)</name>
    <name type="common">Noble rot fungus</name>
    <name type="synonym">Botrytis cinerea</name>
    <dbReference type="NCBI Taxonomy" id="999810"/>
    <lineage>
        <taxon>Eukaryota</taxon>
        <taxon>Fungi</taxon>
        <taxon>Dikarya</taxon>
        <taxon>Ascomycota</taxon>
        <taxon>Pezizomycotina</taxon>
        <taxon>Leotiomycetes</taxon>
        <taxon>Helotiales</taxon>
        <taxon>Sclerotiniaceae</taxon>
        <taxon>Botrytis</taxon>
    </lineage>
</organism>
<dbReference type="EMBL" id="FQ790325">
    <property type="protein sequence ID" value="CCD50294.1"/>
    <property type="molecule type" value="Genomic_DNA"/>
</dbReference>
<sequence>MYLRLWNKYLWPVQAKTQKNIDNELSPTKMGRRQLRFHENRRVPNEMQCRIPACG</sequence>
<dbReference type="AlphaFoldDB" id="G2YF87"/>
<dbReference type="InParanoid" id="G2YF87"/>
<proteinExistence type="predicted"/>
<evidence type="ECO:0000313" key="1">
    <source>
        <dbReference type="EMBL" id="CCD50294.1"/>
    </source>
</evidence>
<gene>
    <name evidence="1" type="ORF">BofuT4_uP089810.1</name>
</gene>
<reference evidence="2" key="1">
    <citation type="journal article" date="2011" name="PLoS Genet.">
        <title>Genomic analysis of the necrotrophic fungal pathogens Sclerotinia sclerotiorum and Botrytis cinerea.</title>
        <authorList>
            <person name="Amselem J."/>
            <person name="Cuomo C.A."/>
            <person name="van Kan J.A."/>
            <person name="Viaud M."/>
            <person name="Benito E.P."/>
            <person name="Couloux A."/>
            <person name="Coutinho P.M."/>
            <person name="de Vries R.P."/>
            <person name="Dyer P.S."/>
            <person name="Fillinger S."/>
            <person name="Fournier E."/>
            <person name="Gout L."/>
            <person name="Hahn M."/>
            <person name="Kohn L."/>
            <person name="Lapalu N."/>
            <person name="Plummer K.M."/>
            <person name="Pradier J.M."/>
            <person name="Quevillon E."/>
            <person name="Sharon A."/>
            <person name="Simon A."/>
            <person name="ten Have A."/>
            <person name="Tudzynski B."/>
            <person name="Tudzynski P."/>
            <person name="Wincker P."/>
            <person name="Andrew M."/>
            <person name="Anthouard V."/>
            <person name="Beever R.E."/>
            <person name="Beffa R."/>
            <person name="Benoit I."/>
            <person name="Bouzid O."/>
            <person name="Brault B."/>
            <person name="Chen Z."/>
            <person name="Choquer M."/>
            <person name="Collemare J."/>
            <person name="Cotton P."/>
            <person name="Danchin E.G."/>
            <person name="Da Silva C."/>
            <person name="Gautier A."/>
            <person name="Giraud C."/>
            <person name="Giraud T."/>
            <person name="Gonzalez C."/>
            <person name="Grossetete S."/>
            <person name="Guldener U."/>
            <person name="Henrissat B."/>
            <person name="Howlett B.J."/>
            <person name="Kodira C."/>
            <person name="Kretschmer M."/>
            <person name="Lappartient A."/>
            <person name="Leroch M."/>
            <person name="Levis C."/>
            <person name="Mauceli E."/>
            <person name="Neuveglise C."/>
            <person name="Oeser B."/>
            <person name="Pearson M."/>
            <person name="Poulain J."/>
            <person name="Poussereau N."/>
            <person name="Quesneville H."/>
            <person name="Rascle C."/>
            <person name="Schumacher J."/>
            <person name="Segurens B."/>
            <person name="Sexton A."/>
            <person name="Silva E."/>
            <person name="Sirven C."/>
            <person name="Soanes D.M."/>
            <person name="Talbot N.J."/>
            <person name="Templeton M."/>
            <person name="Yandava C."/>
            <person name="Yarden O."/>
            <person name="Zeng Q."/>
            <person name="Rollins J.A."/>
            <person name="Lebrun M.H."/>
            <person name="Dickman M."/>
        </authorList>
    </citation>
    <scope>NUCLEOTIDE SEQUENCE [LARGE SCALE GENOMIC DNA]</scope>
    <source>
        <strain evidence="2">T4</strain>
    </source>
</reference>
<dbReference type="HOGENOM" id="CLU_3032107_0_0_1"/>